<dbReference type="InterPro" id="IPR011012">
    <property type="entry name" value="Longin-like_dom_sf"/>
</dbReference>
<dbReference type="PANTHER" id="PTHR12403">
    <property type="entry name" value="TRAFFICKING PROTEIN PARTICLE COMPLEX SUBUNIT 2"/>
    <property type="match status" value="1"/>
</dbReference>
<dbReference type="AlphaFoldDB" id="A0A1E4RZC3"/>
<dbReference type="SUPFAM" id="SSF64356">
    <property type="entry name" value="SNARE-like"/>
    <property type="match status" value="1"/>
</dbReference>
<evidence type="ECO:0000313" key="2">
    <source>
        <dbReference type="Proteomes" id="UP000094389"/>
    </source>
</evidence>
<name>A0A1E4RZC3_CYBJN</name>
<dbReference type="GeneID" id="30987858"/>
<dbReference type="GO" id="GO:0005737">
    <property type="term" value="C:cytoplasm"/>
    <property type="evidence" value="ECO:0007669"/>
    <property type="project" value="GOC"/>
</dbReference>
<dbReference type="GO" id="GO:0006888">
    <property type="term" value="P:endoplasmic reticulum to Golgi vesicle-mediated transport"/>
    <property type="evidence" value="ECO:0007669"/>
    <property type="project" value="InterPro"/>
</dbReference>
<accession>A0A1E4RZC3</accession>
<dbReference type="Pfam" id="PF04628">
    <property type="entry name" value="Sedlin_N"/>
    <property type="match status" value="1"/>
</dbReference>
<keyword evidence="2" id="KW-1185">Reference proteome</keyword>
<organism evidence="1 2">
    <name type="scientific">Cyberlindnera jadinii (strain ATCC 18201 / CBS 1600 / BCRC 20928 / JCM 3617 / NBRC 0987 / NRRL Y-1542)</name>
    <name type="common">Torula yeast</name>
    <name type="synonym">Candida utilis</name>
    <dbReference type="NCBI Taxonomy" id="983966"/>
    <lineage>
        <taxon>Eukaryota</taxon>
        <taxon>Fungi</taxon>
        <taxon>Dikarya</taxon>
        <taxon>Ascomycota</taxon>
        <taxon>Saccharomycotina</taxon>
        <taxon>Saccharomycetes</taxon>
        <taxon>Phaffomycetales</taxon>
        <taxon>Phaffomycetaceae</taxon>
        <taxon>Cyberlindnera</taxon>
    </lineage>
</organism>
<dbReference type="Proteomes" id="UP000094389">
    <property type="component" value="Unassembled WGS sequence"/>
</dbReference>
<dbReference type="OMA" id="CHFLANM"/>
<dbReference type="OrthoDB" id="18320at2759"/>
<dbReference type="RefSeq" id="XP_020069534.1">
    <property type="nucleotide sequence ID" value="XM_020213462.1"/>
</dbReference>
<dbReference type="EMBL" id="KV453934">
    <property type="protein sequence ID" value="ODV72495.1"/>
    <property type="molecule type" value="Genomic_DNA"/>
</dbReference>
<proteinExistence type="predicted"/>
<gene>
    <name evidence="1" type="ORF">CYBJADRAFT_15614</name>
</gene>
<evidence type="ECO:0000313" key="1">
    <source>
        <dbReference type="EMBL" id="ODV72495.1"/>
    </source>
</evidence>
<dbReference type="InterPro" id="IPR006722">
    <property type="entry name" value="Sedlin"/>
</dbReference>
<dbReference type="STRING" id="983966.A0A1E4RZC3"/>
<protein>
    <submittedName>
        <fullName evidence="1">Snare-like protein</fullName>
    </submittedName>
</protein>
<sequence length="170" mass="18885">MNDIFFIALISRDNKPIHIQEIDPPVGEEQLLSERVDEQTGHEPAESGRQEVSLVNNTLRCHFLANMALDVFLSPLYGGECGVPSLMFVQDGINVYGYETNTGLKILIGTDGELDQSYETIFKQIHRIYLGLLLNPFNTGDSSSSTPTFNHGTISTKIEGIVNQWKAQKA</sequence>
<reference evidence="1 2" key="1">
    <citation type="journal article" date="2016" name="Proc. Natl. Acad. Sci. U.S.A.">
        <title>Comparative genomics of biotechnologically important yeasts.</title>
        <authorList>
            <person name="Riley R."/>
            <person name="Haridas S."/>
            <person name="Wolfe K.H."/>
            <person name="Lopes M.R."/>
            <person name="Hittinger C.T."/>
            <person name="Goeker M."/>
            <person name="Salamov A.A."/>
            <person name="Wisecaver J.H."/>
            <person name="Long T.M."/>
            <person name="Calvey C.H."/>
            <person name="Aerts A.L."/>
            <person name="Barry K.W."/>
            <person name="Choi C."/>
            <person name="Clum A."/>
            <person name="Coughlan A.Y."/>
            <person name="Deshpande S."/>
            <person name="Douglass A.P."/>
            <person name="Hanson S.J."/>
            <person name="Klenk H.-P."/>
            <person name="LaButti K.M."/>
            <person name="Lapidus A."/>
            <person name="Lindquist E.A."/>
            <person name="Lipzen A.M."/>
            <person name="Meier-Kolthoff J.P."/>
            <person name="Ohm R.A."/>
            <person name="Otillar R.P."/>
            <person name="Pangilinan J.L."/>
            <person name="Peng Y."/>
            <person name="Rokas A."/>
            <person name="Rosa C.A."/>
            <person name="Scheuner C."/>
            <person name="Sibirny A.A."/>
            <person name="Slot J.C."/>
            <person name="Stielow J.B."/>
            <person name="Sun H."/>
            <person name="Kurtzman C.P."/>
            <person name="Blackwell M."/>
            <person name="Grigoriev I.V."/>
            <person name="Jeffries T.W."/>
        </authorList>
    </citation>
    <scope>NUCLEOTIDE SEQUENCE [LARGE SCALE GENOMIC DNA]</scope>
    <source>
        <strain evidence="2">ATCC 18201 / CBS 1600 / BCRC 20928 / JCM 3617 / NBRC 0987 / NRRL Y-1542</strain>
    </source>
</reference>
<dbReference type="Gene3D" id="3.30.450.70">
    <property type="match status" value="1"/>
</dbReference>